<organism evidence="1 2">
    <name type="scientific">Angiostrongylus cantonensis</name>
    <name type="common">Rat lungworm</name>
    <dbReference type="NCBI Taxonomy" id="6313"/>
    <lineage>
        <taxon>Eukaryota</taxon>
        <taxon>Metazoa</taxon>
        <taxon>Ecdysozoa</taxon>
        <taxon>Nematoda</taxon>
        <taxon>Chromadorea</taxon>
        <taxon>Rhabditida</taxon>
        <taxon>Rhabditina</taxon>
        <taxon>Rhabditomorpha</taxon>
        <taxon>Strongyloidea</taxon>
        <taxon>Metastrongylidae</taxon>
        <taxon>Angiostrongylus</taxon>
    </lineage>
</organism>
<sequence>MNSDDADGPACPVAIRPYSMTTAGSLTMSGIGNGTAAALQMGPMVGSTTAALGSAATVGLPTGLAIGNIDLTNSWCHQFSGYHDIRPMAENGSYDNEIAAINYQDLSTAQKYEPLKYDYGDIASKQYEQRLYHKEPDRLVKEEDVKYEQDERCTDVGREGGVAPAKRGRPTENPCWGYFIRLDDQNVRCRLCNKVSPFFIYADL</sequence>
<dbReference type="Proteomes" id="UP000035642">
    <property type="component" value="Unassembled WGS sequence"/>
</dbReference>
<reference evidence="1" key="1">
    <citation type="submission" date="2012-09" db="EMBL/GenBank/DDBJ databases">
        <authorList>
            <person name="Martin A.A."/>
        </authorList>
    </citation>
    <scope>NUCLEOTIDE SEQUENCE</scope>
</reference>
<reference evidence="2" key="2">
    <citation type="submission" date="2017-02" db="UniProtKB">
        <authorList>
            <consortium name="WormBaseParasite"/>
        </authorList>
    </citation>
    <scope>IDENTIFICATION</scope>
</reference>
<evidence type="ECO:0000313" key="1">
    <source>
        <dbReference type="Proteomes" id="UP000035642"/>
    </source>
</evidence>
<evidence type="ECO:0000313" key="2">
    <source>
        <dbReference type="WBParaSite" id="ACAC_0001273401-mRNA-1"/>
    </source>
</evidence>
<proteinExistence type="predicted"/>
<accession>A0A0K0DM50</accession>
<dbReference type="AlphaFoldDB" id="A0A0K0DM50"/>
<name>A0A0K0DM50_ANGCA</name>
<keyword evidence="1" id="KW-1185">Reference proteome</keyword>
<dbReference type="WBParaSite" id="ACAC_0001273401-mRNA-1">
    <property type="protein sequence ID" value="ACAC_0001273401-mRNA-1"/>
    <property type="gene ID" value="ACAC_0001273401"/>
</dbReference>
<protein>
    <submittedName>
        <fullName evidence="2">RanBP2-type domain-containing protein</fullName>
    </submittedName>
</protein>